<protein>
    <submittedName>
        <fullName evidence="3">Uncharacterized protein</fullName>
    </submittedName>
</protein>
<dbReference type="GeneID" id="36399942"/>
<evidence type="ECO:0000313" key="3">
    <source>
        <dbReference type="EMBL" id="CEG37293.1"/>
    </source>
</evidence>
<keyword evidence="4" id="KW-1185">Reference proteome</keyword>
<accession>A0A0P1A965</accession>
<sequence length="206" mass="24018">MFPSFSSLSDRSRKQQKLIDRLSLDSQLEKTKEKAYGQAFINPDTFSLDPFKPHTSVGTQTESSTSTTTSSSDPRATPPSRESDEYALMAAEDVRSQFLRYETKLEQMYDQAVLAINQTMMAYEHLSNQHMLSQRENDMLRKDFRDGRQLYRRLQREKERIESSNDDSTRKLNGLKEDYWRVLRYTTASLQNTSMRASKIVLTWNS</sequence>
<reference evidence="4" key="1">
    <citation type="submission" date="2014-09" db="EMBL/GenBank/DDBJ databases">
        <authorList>
            <person name="Sharma Rahul"/>
            <person name="Thines Marco"/>
        </authorList>
    </citation>
    <scope>NUCLEOTIDE SEQUENCE [LARGE SCALE GENOMIC DNA]</scope>
</reference>
<feature type="region of interest" description="Disordered" evidence="2">
    <location>
        <begin position="43"/>
        <end position="85"/>
    </location>
</feature>
<evidence type="ECO:0000256" key="2">
    <source>
        <dbReference type="SAM" id="MobiDB-lite"/>
    </source>
</evidence>
<feature type="coiled-coil region" evidence="1">
    <location>
        <begin position="151"/>
        <end position="178"/>
    </location>
</feature>
<dbReference type="EMBL" id="CCYD01000277">
    <property type="protein sequence ID" value="CEG37293.1"/>
    <property type="molecule type" value="Genomic_DNA"/>
</dbReference>
<keyword evidence="1" id="KW-0175">Coiled coil</keyword>
<feature type="compositionally biased region" description="Low complexity" evidence="2">
    <location>
        <begin position="55"/>
        <end position="80"/>
    </location>
</feature>
<organism evidence="3 4">
    <name type="scientific">Plasmopara halstedii</name>
    <name type="common">Downy mildew of sunflower</name>
    <dbReference type="NCBI Taxonomy" id="4781"/>
    <lineage>
        <taxon>Eukaryota</taxon>
        <taxon>Sar</taxon>
        <taxon>Stramenopiles</taxon>
        <taxon>Oomycota</taxon>
        <taxon>Peronosporomycetes</taxon>
        <taxon>Peronosporales</taxon>
        <taxon>Peronosporaceae</taxon>
        <taxon>Plasmopara</taxon>
    </lineage>
</organism>
<dbReference type="Proteomes" id="UP000054928">
    <property type="component" value="Unassembled WGS sequence"/>
</dbReference>
<dbReference type="AlphaFoldDB" id="A0A0P1A965"/>
<proteinExistence type="predicted"/>
<evidence type="ECO:0000313" key="4">
    <source>
        <dbReference type="Proteomes" id="UP000054928"/>
    </source>
</evidence>
<name>A0A0P1A965_PLAHL</name>
<evidence type="ECO:0000256" key="1">
    <source>
        <dbReference type="SAM" id="Coils"/>
    </source>
</evidence>
<dbReference type="RefSeq" id="XP_024573662.1">
    <property type="nucleotide sequence ID" value="XM_024722602.1"/>
</dbReference>